<protein>
    <submittedName>
        <fullName evidence="1">Uncharacterized protein</fullName>
    </submittedName>
</protein>
<reference evidence="1 2" key="1">
    <citation type="submission" date="2023-04" db="EMBL/GenBank/DDBJ databases">
        <title>A. sendaiensis sub sp. chiapanensis a novel subspecie with specific adaptation in bacterial cell wall isolated from an active volcano.</title>
        <authorList>
            <person name="Alvarez Gutierrez P.E."/>
            <person name="Ortiz Cortes L.Y."/>
        </authorList>
    </citation>
    <scope>NUCLEOTIDE SEQUENCE [LARGE SCALE GENOMIC DNA]</scope>
    <source>
        <strain evidence="1 2">PA2</strain>
    </source>
</reference>
<sequence>METTWDVSVAEVYNRLTIVCECYDHFLRELQSHWAQCEASHNRALRDRAHAYREMLDALLDLYHDLREAQSLARTCVDVVRLQTRPGDDVVLVPTERYQALMMLYAAVKRRVDASQALLGVRGDDKLGHELVAEQVRLALDEERMALATLARQERAREEETACG</sequence>
<name>A0ABT6Y192_ALISE</name>
<comment type="caution">
    <text evidence="1">The sequence shown here is derived from an EMBL/GenBank/DDBJ whole genome shotgun (WGS) entry which is preliminary data.</text>
</comment>
<proteinExistence type="predicted"/>
<gene>
    <name evidence="1" type="ORF">QID03_13215</name>
</gene>
<dbReference type="EMBL" id="JASGCB010000033">
    <property type="protein sequence ID" value="MDI9261118.1"/>
    <property type="molecule type" value="Genomic_DNA"/>
</dbReference>
<evidence type="ECO:0000313" key="2">
    <source>
        <dbReference type="Proteomes" id="UP001529245"/>
    </source>
</evidence>
<dbReference type="RefSeq" id="WP_283204524.1">
    <property type="nucleotide sequence ID" value="NZ_JASGCB010000033.1"/>
</dbReference>
<organism evidence="1 2">
    <name type="scientific">Alicyclobacillus sendaiensis PA2</name>
    <dbReference type="NCBI Taxonomy" id="3029425"/>
    <lineage>
        <taxon>Bacteria</taxon>
        <taxon>Bacillati</taxon>
        <taxon>Bacillota</taxon>
        <taxon>Bacilli</taxon>
        <taxon>Bacillales</taxon>
        <taxon>Alicyclobacillaceae</taxon>
        <taxon>Alicyclobacillus</taxon>
    </lineage>
</organism>
<evidence type="ECO:0000313" key="1">
    <source>
        <dbReference type="EMBL" id="MDI9261118.1"/>
    </source>
</evidence>
<keyword evidence="2" id="KW-1185">Reference proteome</keyword>
<dbReference type="Proteomes" id="UP001529245">
    <property type="component" value="Unassembled WGS sequence"/>
</dbReference>
<accession>A0ABT6Y192</accession>